<dbReference type="Pfam" id="PF13358">
    <property type="entry name" value="DDE_3"/>
    <property type="match status" value="1"/>
</dbReference>
<dbReference type="NCBIfam" id="NF033545">
    <property type="entry name" value="transpos_IS630"/>
    <property type="match status" value="1"/>
</dbReference>
<dbReference type="PANTHER" id="PTHR46564:SF1">
    <property type="entry name" value="TRANSPOSASE"/>
    <property type="match status" value="1"/>
</dbReference>
<dbReference type="Gene3D" id="3.30.420.10">
    <property type="entry name" value="Ribonuclease H-like superfamily/Ribonuclease H"/>
    <property type="match status" value="1"/>
</dbReference>
<reference evidence="3" key="2">
    <citation type="submission" date="2025-05" db="UniProtKB">
        <authorList>
            <consortium name="EnsemblMetazoa"/>
        </authorList>
    </citation>
    <scope>IDENTIFICATION</scope>
    <source>
        <strain evidence="3">Foshan</strain>
    </source>
</reference>
<evidence type="ECO:0000313" key="4">
    <source>
        <dbReference type="Proteomes" id="UP000069940"/>
    </source>
</evidence>
<dbReference type="InterPro" id="IPR009057">
    <property type="entry name" value="Homeodomain-like_sf"/>
</dbReference>
<accession>A0ABM1YGP5</accession>
<name>A0ABM1YGP5_AEDAL</name>
<dbReference type="InterPro" id="IPR047655">
    <property type="entry name" value="Transpos_IS630-like"/>
</dbReference>
<feature type="domain" description="Tc1-like transposase DDE" evidence="2">
    <location>
        <begin position="155"/>
        <end position="298"/>
    </location>
</feature>
<organism evidence="3 4">
    <name type="scientific">Aedes albopictus</name>
    <name type="common">Asian tiger mosquito</name>
    <name type="synonym">Stegomyia albopicta</name>
    <dbReference type="NCBI Taxonomy" id="7160"/>
    <lineage>
        <taxon>Eukaryota</taxon>
        <taxon>Metazoa</taxon>
        <taxon>Ecdysozoa</taxon>
        <taxon>Arthropoda</taxon>
        <taxon>Hexapoda</taxon>
        <taxon>Insecta</taxon>
        <taxon>Pterygota</taxon>
        <taxon>Neoptera</taxon>
        <taxon>Endopterygota</taxon>
        <taxon>Diptera</taxon>
        <taxon>Nematocera</taxon>
        <taxon>Culicoidea</taxon>
        <taxon>Culicidae</taxon>
        <taxon>Culicinae</taxon>
        <taxon>Aedini</taxon>
        <taxon>Aedes</taxon>
        <taxon>Stegomyia</taxon>
    </lineage>
</organism>
<dbReference type="EnsemblMetazoa" id="AALFPA23_008966.R12282">
    <property type="protein sequence ID" value="AALFPA23_008966.P12282"/>
    <property type="gene ID" value="AALFPA23_008966"/>
</dbReference>
<protein>
    <recommendedName>
        <fullName evidence="2">Tc1-like transposase DDE domain-containing protein</fullName>
    </recommendedName>
</protein>
<evidence type="ECO:0000313" key="3">
    <source>
        <dbReference type="EnsemblMetazoa" id="AALFPA23_008966.P12282"/>
    </source>
</evidence>
<dbReference type="InterPro" id="IPR036397">
    <property type="entry name" value="RNaseH_sf"/>
</dbReference>
<sequence length="359" mass="42117">MTLLLKQEVYRKHASANTVYHCLYGFYVLGLPRKSLATIYGKTLATICNWIRQYEAHGFFSRKERESVYKKFPLKMRKWIVQLYAEEPVLFLDEAKAKFEKQFNVSISVASICRILHSENISWKCIERRAIQIRERDVLEFCAELSSIRWDLYNLVFIDEVSFDSRGMLRNRGYAAVGKRVLYRGEFKRKPRVSVLCFLSECGLLESYYTDGTFNRKKFFDCCRDFAINSKKVFQHPGFHSVWIWDGARIHCDPNITRYLRSLGIHIIYLPAYCPFFNPIEILFGFVKQKMKRNYVENSNENLVLFVGKILDSFKSFSATNIFRKCGYYAGGVFDPNNGLRQQREVFGSNTNVHGSFEQ</sequence>
<reference evidence="4" key="1">
    <citation type="journal article" date="2015" name="Proc. Natl. Acad. Sci. U.S.A.">
        <title>Genome sequence of the Asian Tiger mosquito, Aedes albopictus, reveals insights into its biology, genetics, and evolution.</title>
        <authorList>
            <person name="Chen X.G."/>
            <person name="Jiang X."/>
            <person name="Gu J."/>
            <person name="Xu M."/>
            <person name="Wu Y."/>
            <person name="Deng Y."/>
            <person name="Zhang C."/>
            <person name="Bonizzoni M."/>
            <person name="Dermauw W."/>
            <person name="Vontas J."/>
            <person name="Armbruster P."/>
            <person name="Huang X."/>
            <person name="Yang Y."/>
            <person name="Zhang H."/>
            <person name="He W."/>
            <person name="Peng H."/>
            <person name="Liu Y."/>
            <person name="Wu K."/>
            <person name="Chen J."/>
            <person name="Lirakis M."/>
            <person name="Topalis P."/>
            <person name="Van Leeuwen T."/>
            <person name="Hall A.B."/>
            <person name="Jiang X."/>
            <person name="Thorpe C."/>
            <person name="Mueller R.L."/>
            <person name="Sun C."/>
            <person name="Waterhouse R.M."/>
            <person name="Yan G."/>
            <person name="Tu Z.J."/>
            <person name="Fang X."/>
            <person name="James A.A."/>
        </authorList>
    </citation>
    <scope>NUCLEOTIDE SEQUENCE [LARGE SCALE GENOMIC DNA]</scope>
    <source>
        <strain evidence="4">Foshan</strain>
    </source>
</reference>
<comment type="subcellular location">
    <subcellularLocation>
        <location evidence="1">Nucleus</location>
    </subcellularLocation>
</comment>
<dbReference type="InterPro" id="IPR038717">
    <property type="entry name" value="Tc1-like_DDE_dom"/>
</dbReference>
<dbReference type="RefSeq" id="XP_062704923.1">
    <property type="nucleotide sequence ID" value="XM_062848939.1"/>
</dbReference>
<dbReference type="PANTHER" id="PTHR46564">
    <property type="entry name" value="TRANSPOSASE"/>
    <property type="match status" value="1"/>
</dbReference>
<evidence type="ECO:0000259" key="2">
    <source>
        <dbReference type="Pfam" id="PF13358"/>
    </source>
</evidence>
<dbReference type="GeneID" id="134287285"/>
<dbReference type="Proteomes" id="UP000069940">
    <property type="component" value="Unassembled WGS sequence"/>
</dbReference>
<evidence type="ECO:0000256" key="1">
    <source>
        <dbReference type="ARBA" id="ARBA00004123"/>
    </source>
</evidence>
<dbReference type="SUPFAM" id="SSF46689">
    <property type="entry name" value="Homeodomain-like"/>
    <property type="match status" value="1"/>
</dbReference>
<proteinExistence type="predicted"/>
<keyword evidence="4" id="KW-1185">Reference proteome</keyword>